<organism evidence="5 6">
    <name type="scientific">Necator americanus</name>
    <name type="common">Human hookworm</name>
    <dbReference type="NCBI Taxonomy" id="51031"/>
    <lineage>
        <taxon>Eukaryota</taxon>
        <taxon>Metazoa</taxon>
        <taxon>Ecdysozoa</taxon>
        <taxon>Nematoda</taxon>
        <taxon>Chromadorea</taxon>
        <taxon>Rhabditida</taxon>
        <taxon>Rhabditina</taxon>
        <taxon>Rhabditomorpha</taxon>
        <taxon>Strongyloidea</taxon>
        <taxon>Ancylostomatidae</taxon>
        <taxon>Bunostominae</taxon>
        <taxon>Necator</taxon>
    </lineage>
</organism>
<name>A0ABR1BNM3_NECAM</name>
<dbReference type="PROSITE" id="PS50088">
    <property type="entry name" value="ANK_REPEAT"/>
    <property type="match status" value="1"/>
</dbReference>
<gene>
    <name evidence="5" type="primary">Necator_chrI.g930</name>
    <name evidence="5" type="ORF">RB195_004806</name>
</gene>
<keyword evidence="2 3" id="KW-0040">ANK repeat</keyword>
<dbReference type="InterPro" id="IPR036770">
    <property type="entry name" value="Ankyrin_rpt-contain_sf"/>
</dbReference>
<dbReference type="Pfam" id="PF12796">
    <property type="entry name" value="Ank_2"/>
    <property type="match status" value="1"/>
</dbReference>
<reference evidence="5 6" key="1">
    <citation type="submission" date="2023-08" db="EMBL/GenBank/DDBJ databases">
        <title>A Necator americanus chromosomal reference genome.</title>
        <authorList>
            <person name="Ilik V."/>
            <person name="Petrzelkova K.J."/>
            <person name="Pardy F."/>
            <person name="Fuh T."/>
            <person name="Niatou-Singa F.S."/>
            <person name="Gouil Q."/>
            <person name="Baker L."/>
            <person name="Ritchie M.E."/>
            <person name="Jex A.R."/>
            <person name="Gazzola D."/>
            <person name="Li H."/>
            <person name="Toshio Fujiwara R."/>
            <person name="Zhan B."/>
            <person name="Aroian R.V."/>
            <person name="Pafco B."/>
            <person name="Schwarz E.M."/>
        </authorList>
    </citation>
    <scope>NUCLEOTIDE SEQUENCE [LARGE SCALE GENOMIC DNA]</scope>
    <source>
        <strain evidence="5 6">Aroian</strain>
        <tissue evidence="5">Whole animal</tissue>
    </source>
</reference>
<keyword evidence="6" id="KW-1185">Reference proteome</keyword>
<evidence type="ECO:0000256" key="2">
    <source>
        <dbReference type="ARBA" id="ARBA00023043"/>
    </source>
</evidence>
<dbReference type="EMBL" id="JAVFWL010000001">
    <property type="protein sequence ID" value="KAK6726708.1"/>
    <property type="molecule type" value="Genomic_DNA"/>
</dbReference>
<sequence length="400" mass="44767">MRELGHTQDSKSSHVSDHAGLKASIVKAIFNDLSPAKSPQIFPEASDDIFTVAAKASPTKKLFDLSLSEGDLTLTDEKTPMMKSCSQNMFFPAVAGENSSSSLQITKERTSRVMRRLTDARRDSALTQPNGRGPTAEQLSWLRACRTGDIKMCTKLMDSNPDILQYIPPYHLNYSGVHIATQGRHYDLLRLFRERGANFNAPTRAGYTPLHLAAQKQDQETVQLLIDEFGVDTTIRDLMGYTYEHYADWLDYPDYDHTGYPLIYRGERSRSSSRHPSIGSQESLSSSKNSFSRHGSIRETIRGLLHIPKGLRSRSPSLNQLVVCVSSWSLTRKITKEAAVGGGNMRVRTDSEIAVGSSVFQGPVFPARKNDDMFVKCVTEVQTSEEEQLQEQFDFPWTSC</sequence>
<dbReference type="Gene3D" id="1.25.40.20">
    <property type="entry name" value="Ankyrin repeat-containing domain"/>
    <property type="match status" value="1"/>
</dbReference>
<accession>A0ABR1BNM3</accession>
<evidence type="ECO:0000256" key="4">
    <source>
        <dbReference type="SAM" id="MobiDB-lite"/>
    </source>
</evidence>
<dbReference type="SUPFAM" id="SSF48403">
    <property type="entry name" value="Ankyrin repeat"/>
    <property type="match status" value="1"/>
</dbReference>
<proteinExistence type="predicted"/>
<feature type="region of interest" description="Disordered" evidence="4">
    <location>
        <begin position="268"/>
        <end position="292"/>
    </location>
</feature>
<evidence type="ECO:0000256" key="3">
    <source>
        <dbReference type="PROSITE-ProRule" id="PRU00023"/>
    </source>
</evidence>
<feature type="repeat" description="ANK" evidence="3">
    <location>
        <begin position="205"/>
        <end position="227"/>
    </location>
</feature>
<comment type="caution">
    <text evidence="5">The sequence shown here is derived from an EMBL/GenBank/DDBJ whole genome shotgun (WGS) entry which is preliminary data.</text>
</comment>
<evidence type="ECO:0000313" key="5">
    <source>
        <dbReference type="EMBL" id="KAK6726708.1"/>
    </source>
</evidence>
<dbReference type="SMART" id="SM00248">
    <property type="entry name" value="ANK"/>
    <property type="match status" value="3"/>
</dbReference>
<evidence type="ECO:0008006" key="7">
    <source>
        <dbReference type="Google" id="ProtNLM"/>
    </source>
</evidence>
<dbReference type="PANTHER" id="PTHR24166:SF48">
    <property type="entry name" value="PROTEIN VAPYRIN"/>
    <property type="match status" value="1"/>
</dbReference>
<dbReference type="Proteomes" id="UP001303046">
    <property type="component" value="Unassembled WGS sequence"/>
</dbReference>
<evidence type="ECO:0000313" key="6">
    <source>
        <dbReference type="Proteomes" id="UP001303046"/>
    </source>
</evidence>
<dbReference type="InterPro" id="IPR050889">
    <property type="entry name" value="Dendritic_Spine_Reg/Scaffold"/>
</dbReference>
<dbReference type="PANTHER" id="PTHR24166">
    <property type="entry name" value="ROLLING PEBBLES, ISOFORM B"/>
    <property type="match status" value="1"/>
</dbReference>
<evidence type="ECO:0000256" key="1">
    <source>
        <dbReference type="ARBA" id="ARBA00022737"/>
    </source>
</evidence>
<protein>
    <recommendedName>
        <fullName evidence="7">Ankyrin repeat protein</fullName>
    </recommendedName>
</protein>
<keyword evidence="1" id="KW-0677">Repeat</keyword>
<dbReference type="InterPro" id="IPR002110">
    <property type="entry name" value="Ankyrin_rpt"/>
</dbReference>
<dbReference type="PROSITE" id="PS50297">
    <property type="entry name" value="ANK_REP_REGION"/>
    <property type="match status" value="1"/>
</dbReference>
<feature type="compositionally biased region" description="Polar residues" evidence="4">
    <location>
        <begin position="278"/>
        <end position="292"/>
    </location>
</feature>